<keyword evidence="2" id="KW-0012">Acyltransferase</keyword>
<proteinExistence type="predicted"/>
<dbReference type="PANTHER" id="PTHR43792">
    <property type="entry name" value="GNAT FAMILY, PUTATIVE (AFU_ORTHOLOGUE AFUA_3G00765)-RELATED-RELATED"/>
    <property type="match status" value="1"/>
</dbReference>
<dbReference type="SUPFAM" id="SSF55729">
    <property type="entry name" value="Acyl-CoA N-acyltransferases (Nat)"/>
    <property type="match status" value="1"/>
</dbReference>
<keyword evidence="2" id="KW-0808">Transferase</keyword>
<feature type="domain" description="N-acetyltransferase" evidence="1">
    <location>
        <begin position="18"/>
        <end position="174"/>
    </location>
</feature>
<gene>
    <name evidence="2" type="ORF">ABID46_000577</name>
</gene>
<dbReference type="GO" id="GO:0008999">
    <property type="term" value="F:protein-N-terminal-alanine acetyltransferase activity"/>
    <property type="evidence" value="ECO:0007669"/>
    <property type="project" value="UniProtKB-EC"/>
</dbReference>
<evidence type="ECO:0000259" key="1">
    <source>
        <dbReference type="PROSITE" id="PS51186"/>
    </source>
</evidence>
<dbReference type="InterPro" id="IPR000182">
    <property type="entry name" value="GNAT_dom"/>
</dbReference>
<dbReference type="EC" id="2.3.1.267" evidence="2"/>
<dbReference type="RefSeq" id="WP_354506882.1">
    <property type="nucleotide sequence ID" value="NZ_JBEPMO010000002.1"/>
</dbReference>
<comment type="caution">
    <text evidence="2">The sequence shown here is derived from an EMBL/GenBank/DDBJ whole genome shotgun (WGS) entry which is preliminary data.</text>
</comment>
<dbReference type="InterPro" id="IPR016181">
    <property type="entry name" value="Acyl_CoA_acyltransferase"/>
</dbReference>
<sequence length="184" mass="21317">MELSINFSNFPILESERLLLREVTPDDVKEVFQLRSDKEIMKYIPRVPAQTLEDALEHIQILSETKEKEEGISWGICQKGEDKIMGIIGLYRINKPNFRAEVGYILDPKFHGKGFVSEAIQLVIDFGFNTCKFHTLTAIIDPRNSASEKVLQRANFQKEAHFKEDFYFNGEFLDSVHYSIINKK</sequence>
<name>A0ABV2LR21_9FLAO</name>
<organism evidence="2 3">
    <name type="scientific">Moheibacter stercoris</name>
    <dbReference type="NCBI Taxonomy" id="1628251"/>
    <lineage>
        <taxon>Bacteria</taxon>
        <taxon>Pseudomonadati</taxon>
        <taxon>Bacteroidota</taxon>
        <taxon>Flavobacteriia</taxon>
        <taxon>Flavobacteriales</taxon>
        <taxon>Weeksellaceae</taxon>
        <taxon>Moheibacter</taxon>
    </lineage>
</organism>
<reference evidence="2 3" key="1">
    <citation type="submission" date="2024-06" db="EMBL/GenBank/DDBJ databases">
        <title>Genomic Encyclopedia of Type Strains, Phase IV (KMG-IV): sequencing the most valuable type-strain genomes for metagenomic binning, comparative biology and taxonomic classification.</title>
        <authorList>
            <person name="Goeker M."/>
        </authorList>
    </citation>
    <scope>NUCLEOTIDE SEQUENCE [LARGE SCALE GENOMIC DNA]</scope>
    <source>
        <strain evidence="2 3">DSM 29388</strain>
    </source>
</reference>
<keyword evidence="3" id="KW-1185">Reference proteome</keyword>
<dbReference type="Pfam" id="PF13302">
    <property type="entry name" value="Acetyltransf_3"/>
    <property type="match status" value="1"/>
</dbReference>
<dbReference type="Gene3D" id="3.40.630.30">
    <property type="match status" value="1"/>
</dbReference>
<accession>A0ABV2LR21</accession>
<evidence type="ECO:0000313" key="3">
    <source>
        <dbReference type="Proteomes" id="UP001549146"/>
    </source>
</evidence>
<evidence type="ECO:0000313" key="2">
    <source>
        <dbReference type="EMBL" id="MET3731018.1"/>
    </source>
</evidence>
<dbReference type="InterPro" id="IPR051531">
    <property type="entry name" value="N-acetyltransferase"/>
</dbReference>
<dbReference type="PROSITE" id="PS51186">
    <property type="entry name" value="GNAT"/>
    <property type="match status" value="1"/>
</dbReference>
<dbReference type="Proteomes" id="UP001549146">
    <property type="component" value="Unassembled WGS sequence"/>
</dbReference>
<dbReference type="EMBL" id="JBEPMO010000002">
    <property type="protein sequence ID" value="MET3731018.1"/>
    <property type="molecule type" value="Genomic_DNA"/>
</dbReference>
<protein>
    <submittedName>
        <fullName evidence="2">Ribosomal-protein-alanine N-acetyltransferase</fullName>
        <ecNumber evidence="2">2.3.1.267</ecNumber>
    </submittedName>
</protein>
<dbReference type="PANTHER" id="PTHR43792:SF1">
    <property type="entry name" value="N-ACETYLTRANSFERASE DOMAIN-CONTAINING PROTEIN"/>
    <property type="match status" value="1"/>
</dbReference>